<keyword evidence="3" id="KW-1185">Reference proteome</keyword>
<dbReference type="InterPro" id="IPR013083">
    <property type="entry name" value="Znf_RING/FYVE/PHD"/>
</dbReference>
<dbReference type="CDD" id="cd15517">
    <property type="entry name" value="PHD_TCF19_like"/>
    <property type="match status" value="1"/>
</dbReference>
<sequence>MSSENIQKASNINSNQSANVKEIDHSNENLAGPSGLQKIREQETTPPGFKTALSPEMIRPLPKASNRTNRTQRKKRKSAILTDTPIKDEIEQEKMSRQNKKQAKSIKKNLSSTQKKTKGKKKEEILSDEEDCMCLVCGELYSASVESWIRCTTCKQWAHTNCTDGNAFYVCHNCDSDDDM</sequence>
<feature type="compositionally biased region" description="Polar residues" evidence="1">
    <location>
        <begin position="1"/>
        <end position="19"/>
    </location>
</feature>
<dbReference type="Proteomes" id="UP001353858">
    <property type="component" value="Unassembled WGS sequence"/>
</dbReference>
<reference evidence="3" key="1">
    <citation type="submission" date="2023-01" db="EMBL/GenBank/DDBJ databases">
        <title>Key to firefly adult light organ development and bioluminescence: homeobox transcription factors regulate luciferase expression and transportation to peroxisome.</title>
        <authorList>
            <person name="Fu X."/>
        </authorList>
    </citation>
    <scope>NUCLEOTIDE SEQUENCE [LARGE SCALE GENOMIC DNA]</scope>
</reference>
<proteinExistence type="predicted"/>
<comment type="caution">
    <text evidence="2">The sequence shown here is derived from an EMBL/GenBank/DDBJ whole genome shotgun (WGS) entry which is preliminary data.</text>
</comment>
<feature type="region of interest" description="Disordered" evidence="1">
    <location>
        <begin position="1"/>
        <end position="122"/>
    </location>
</feature>
<dbReference type="SUPFAM" id="SSF57903">
    <property type="entry name" value="FYVE/PHD zinc finger"/>
    <property type="match status" value="1"/>
</dbReference>
<dbReference type="EMBL" id="JARPUR010000006">
    <property type="protein sequence ID" value="KAK4874055.1"/>
    <property type="molecule type" value="Genomic_DNA"/>
</dbReference>
<feature type="compositionally biased region" description="Basic and acidic residues" evidence="1">
    <location>
        <begin position="85"/>
        <end position="96"/>
    </location>
</feature>
<protein>
    <recommendedName>
        <fullName evidence="4">Zinc finger PHD-type domain-containing protein</fullName>
    </recommendedName>
</protein>
<feature type="compositionally biased region" description="Basic residues" evidence="1">
    <location>
        <begin position="97"/>
        <end position="107"/>
    </location>
</feature>
<gene>
    <name evidence="2" type="ORF">RN001_013415</name>
</gene>
<accession>A0AAN7PZV3</accession>
<name>A0AAN7PZV3_9COLE</name>
<evidence type="ECO:0008006" key="4">
    <source>
        <dbReference type="Google" id="ProtNLM"/>
    </source>
</evidence>
<evidence type="ECO:0000256" key="1">
    <source>
        <dbReference type="SAM" id="MobiDB-lite"/>
    </source>
</evidence>
<evidence type="ECO:0000313" key="3">
    <source>
        <dbReference type="Proteomes" id="UP001353858"/>
    </source>
</evidence>
<evidence type="ECO:0000313" key="2">
    <source>
        <dbReference type="EMBL" id="KAK4874055.1"/>
    </source>
</evidence>
<organism evidence="2 3">
    <name type="scientific">Aquatica leii</name>
    <dbReference type="NCBI Taxonomy" id="1421715"/>
    <lineage>
        <taxon>Eukaryota</taxon>
        <taxon>Metazoa</taxon>
        <taxon>Ecdysozoa</taxon>
        <taxon>Arthropoda</taxon>
        <taxon>Hexapoda</taxon>
        <taxon>Insecta</taxon>
        <taxon>Pterygota</taxon>
        <taxon>Neoptera</taxon>
        <taxon>Endopterygota</taxon>
        <taxon>Coleoptera</taxon>
        <taxon>Polyphaga</taxon>
        <taxon>Elateriformia</taxon>
        <taxon>Elateroidea</taxon>
        <taxon>Lampyridae</taxon>
        <taxon>Luciolinae</taxon>
        <taxon>Aquatica</taxon>
    </lineage>
</organism>
<dbReference type="Gene3D" id="3.30.40.10">
    <property type="entry name" value="Zinc/RING finger domain, C3HC4 (zinc finger)"/>
    <property type="match status" value="1"/>
</dbReference>
<dbReference type="InterPro" id="IPR011011">
    <property type="entry name" value="Znf_FYVE_PHD"/>
</dbReference>
<dbReference type="AlphaFoldDB" id="A0AAN7PZV3"/>